<dbReference type="Proteomes" id="UP000386466">
    <property type="component" value="Unassembled WGS sequence"/>
</dbReference>
<dbReference type="Pfam" id="PF17919">
    <property type="entry name" value="RT_RNaseH_2"/>
    <property type="match status" value="1"/>
</dbReference>
<evidence type="ECO:0000259" key="1">
    <source>
        <dbReference type="Pfam" id="PF17919"/>
    </source>
</evidence>
<dbReference type="InterPro" id="IPR043128">
    <property type="entry name" value="Rev_trsase/Diguanyl_cyclase"/>
</dbReference>
<dbReference type="SUPFAM" id="SSF56672">
    <property type="entry name" value="DNA/RNA polymerases"/>
    <property type="match status" value="1"/>
</dbReference>
<feature type="non-terminal residue" evidence="2">
    <location>
        <position position="1"/>
    </location>
</feature>
<organism evidence="2 3">
    <name type="scientific">Lynx pardinus</name>
    <name type="common">Iberian lynx</name>
    <name type="synonym">Felis pardina</name>
    <dbReference type="NCBI Taxonomy" id="191816"/>
    <lineage>
        <taxon>Eukaryota</taxon>
        <taxon>Metazoa</taxon>
        <taxon>Chordata</taxon>
        <taxon>Craniata</taxon>
        <taxon>Vertebrata</taxon>
        <taxon>Euteleostomi</taxon>
        <taxon>Mammalia</taxon>
        <taxon>Eutheria</taxon>
        <taxon>Laurasiatheria</taxon>
        <taxon>Carnivora</taxon>
        <taxon>Feliformia</taxon>
        <taxon>Felidae</taxon>
        <taxon>Felinae</taxon>
        <taxon>Lynx</taxon>
    </lineage>
</organism>
<accession>A0A485NH43</accession>
<protein>
    <submittedName>
        <fullName evidence="2">Pol protein</fullName>
    </submittedName>
</protein>
<dbReference type="InterPro" id="IPR051320">
    <property type="entry name" value="Viral_Replic_Matur_Polypro"/>
</dbReference>
<sequence length="157" mass="18169">PRRLTAGRRVPRGLHERDSAAFTLLWETGYKVSRKKAQTRQEKVKYFGFHLSQGQCQLGPERKQDVFSIPALSTRHHVQEFVRSAGFCRIWIPNFSVLAKLLYEATDGEEWEPLLWESAQQKAFEEIKQALTNAPALGLPDMTKPFFLYFHKYTGIV</sequence>
<reference evidence="2 3" key="1">
    <citation type="submission" date="2019-01" db="EMBL/GenBank/DDBJ databases">
        <authorList>
            <person name="Alioto T."/>
            <person name="Alioto T."/>
        </authorList>
    </citation>
    <scope>NUCLEOTIDE SEQUENCE [LARGE SCALE GENOMIC DNA]</scope>
</reference>
<gene>
    <name evidence="2" type="ORF">LYPA_23C018200</name>
</gene>
<dbReference type="InterPro" id="IPR041577">
    <property type="entry name" value="RT_RNaseH_2"/>
</dbReference>
<feature type="domain" description="Reverse transcriptase/retrotransposon-derived protein RNase H-like" evidence="1">
    <location>
        <begin position="116"/>
        <end position="149"/>
    </location>
</feature>
<dbReference type="InterPro" id="IPR043502">
    <property type="entry name" value="DNA/RNA_pol_sf"/>
</dbReference>
<dbReference type="AlphaFoldDB" id="A0A485NH43"/>
<dbReference type="PANTHER" id="PTHR33064:SF37">
    <property type="entry name" value="RIBONUCLEASE H"/>
    <property type="match status" value="1"/>
</dbReference>
<feature type="non-terminal residue" evidence="2">
    <location>
        <position position="157"/>
    </location>
</feature>
<keyword evidence="3" id="KW-1185">Reference proteome</keyword>
<proteinExistence type="predicted"/>
<dbReference type="PANTHER" id="PTHR33064">
    <property type="entry name" value="POL PROTEIN"/>
    <property type="match status" value="1"/>
</dbReference>
<dbReference type="EMBL" id="CAAGRJ010017546">
    <property type="protein sequence ID" value="VFV32951.1"/>
    <property type="molecule type" value="Genomic_DNA"/>
</dbReference>
<name>A0A485NH43_LYNPA</name>
<evidence type="ECO:0000313" key="2">
    <source>
        <dbReference type="EMBL" id="VFV32951.1"/>
    </source>
</evidence>
<evidence type="ECO:0000313" key="3">
    <source>
        <dbReference type="Proteomes" id="UP000386466"/>
    </source>
</evidence>
<dbReference type="Gene3D" id="3.30.70.270">
    <property type="match status" value="1"/>
</dbReference>